<sequence>MAFQLQMSEIERAREIAERALKTIHFREGQERANVWLAWLNLENKYGTAESLDATFQKALQANDPKHITLQLVNIYEQSGKLELAETLYKTMTKKFSTSAKVWTRFGLYYLQHGNIDASRQLLQRSLLSLPKRKHIKVISRFAQMEFKHGEPERGRTIFEGIMSNYPKRLDLWSVYLDMEIRTKDEAITRRLFQRVISLKFSSKKMKFLFKKWLQWEQSIGSEEGEAEVKRQALAYVQSA</sequence>
<keyword evidence="2" id="KW-0698">rRNA processing</keyword>
<gene>
    <name evidence="6" type="ORF">SYNPS1DRAFT_17744</name>
</gene>
<organism evidence="6 7">
    <name type="scientific">Syncephalis pseudoplumigaleata</name>
    <dbReference type="NCBI Taxonomy" id="1712513"/>
    <lineage>
        <taxon>Eukaryota</taxon>
        <taxon>Fungi</taxon>
        <taxon>Fungi incertae sedis</taxon>
        <taxon>Zoopagomycota</taxon>
        <taxon>Zoopagomycotina</taxon>
        <taxon>Zoopagomycetes</taxon>
        <taxon>Zoopagales</taxon>
        <taxon>Piptocephalidaceae</taxon>
        <taxon>Syncephalis</taxon>
    </lineage>
</organism>
<dbReference type="PANTHER" id="PTHR23270:SF10">
    <property type="entry name" value="PROTEIN RRP5 HOMOLOG"/>
    <property type="match status" value="1"/>
</dbReference>
<dbReference type="Pfam" id="PF23240">
    <property type="entry name" value="HAT_PRP39_N"/>
    <property type="match status" value="1"/>
</dbReference>
<dbReference type="PROSITE" id="PS50005">
    <property type="entry name" value="TPR"/>
    <property type="match status" value="1"/>
</dbReference>
<evidence type="ECO:0000256" key="4">
    <source>
        <dbReference type="ARBA" id="ARBA00023242"/>
    </source>
</evidence>
<keyword evidence="5" id="KW-0802">TPR repeat</keyword>
<dbReference type="SMART" id="SM00386">
    <property type="entry name" value="HAT"/>
    <property type="match status" value="5"/>
</dbReference>
<protein>
    <submittedName>
        <fullName evidence="6">Uncharacterized protein</fullName>
    </submittedName>
</protein>
<dbReference type="OrthoDB" id="412781at2759"/>
<evidence type="ECO:0000313" key="7">
    <source>
        <dbReference type="Proteomes" id="UP000278143"/>
    </source>
</evidence>
<keyword evidence="3" id="KW-0677">Repeat</keyword>
<dbReference type="GO" id="GO:0006364">
    <property type="term" value="P:rRNA processing"/>
    <property type="evidence" value="ECO:0007669"/>
    <property type="project" value="UniProtKB-KW"/>
</dbReference>
<dbReference type="InterPro" id="IPR011990">
    <property type="entry name" value="TPR-like_helical_dom_sf"/>
</dbReference>
<dbReference type="AlphaFoldDB" id="A0A4P9YW21"/>
<evidence type="ECO:0000256" key="2">
    <source>
        <dbReference type="ARBA" id="ARBA00022552"/>
    </source>
</evidence>
<dbReference type="EMBL" id="KZ990489">
    <property type="protein sequence ID" value="RKP24038.1"/>
    <property type="molecule type" value="Genomic_DNA"/>
</dbReference>
<evidence type="ECO:0000313" key="6">
    <source>
        <dbReference type="EMBL" id="RKP24038.1"/>
    </source>
</evidence>
<dbReference type="GO" id="GO:0032040">
    <property type="term" value="C:small-subunit processome"/>
    <property type="evidence" value="ECO:0007669"/>
    <property type="project" value="TreeGrafter"/>
</dbReference>
<evidence type="ECO:0000256" key="5">
    <source>
        <dbReference type="PROSITE-ProRule" id="PRU00339"/>
    </source>
</evidence>
<reference evidence="7" key="1">
    <citation type="journal article" date="2018" name="Nat. Microbiol.">
        <title>Leveraging single-cell genomics to expand the fungal tree of life.</title>
        <authorList>
            <person name="Ahrendt S.R."/>
            <person name="Quandt C.A."/>
            <person name="Ciobanu D."/>
            <person name="Clum A."/>
            <person name="Salamov A."/>
            <person name="Andreopoulos B."/>
            <person name="Cheng J.F."/>
            <person name="Woyke T."/>
            <person name="Pelin A."/>
            <person name="Henrissat B."/>
            <person name="Reynolds N.K."/>
            <person name="Benny G.L."/>
            <person name="Smith M.E."/>
            <person name="James T.Y."/>
            <person name="Grigoriev I.V."/>
        </authorList>
    </citation>
    <scope>NUCLEOTIDE SEQUENCE [LARGE SCALE GENOMIC DNA]</scope>
    <source>
        <strain evidence="7">Benny S71-1</strain>
    </source>
</reference>
<dbReference type="SUPFAM" id="SSF48452">
    <property type="entry name" value="TPR-like"/>
    <property type="match status" value="2"/>
</dbReference>
<accession>A0A4P9YW21</accession>
<dbReference type="GO" id="GO:0003723">
    <property type="term" value="F:RNA binding"/>
    <property type="evidence" value="ECO:0007669"/>
    <property type="project" value="TreeGrafter"/>
</dbReference>
<keyword evidence="4" id="KW-0539">Nucleus</keyword>
<dbReference type="Gene3D" id="1.25.40.10">
    <property type="entry name" value="Tetratricopeptide repeat domain"/>
    <property type="match status" value="1"/>
</dbReference>
<proteinExistence type="predicted"/>
<comment type="subcellular location">
    <subcellularLocation>
        <location evidence="1">Nucleus</location>
        <location evidence="1">Nucleolus</location>
    </subcellularLocation>
</comment>
<feature type="repeat" description="TPR" evidence="5">
    <location>
        <begin position="100"/>
        <end position="133"/>
    </location>
</feature>
<dbReference type="Proteomes" id="UP000278143">
    <property type="component" value="Unassembled WGS sequence"/>
</dbReference>
<name>A0A4P9YW21_9FUNG</name>
<dbReference type="PANTHER" id="PTHR23270">
    <property type="entry name" value="PROGRAMMED CELL DEATH PROTEIN 11 PRE-RRNA PROCESSING PROTEIN RRP5"/>
    <property type="match status" value="1"/>
</dbReference>
<evidence type="ECO:0000256" key="1">
    <source>
        <dbReference type="ARBA" id="ARBA00004604"/>
    </source>
</evidence>
<dbReference type="InterPro" id="IPR019734">
    <property type="entry name" value="TPR_rpt"/>
</dbReference>
<evidence type="ECO:0000256" key="3">
    <source>
        <dbReference type="ARBA" id="ARBA00022737"/>
    </source>
</evidence>
<dbReference type="FunFam" id="1.25.40.10:FF:000065">
    <property type="entry name" value="Programmed cell death 11"/>
    <property type="match status" value="1"/>
</dbReference>
<dbReference type="InterPro" id="IPR045209">
    <property type="entry name" value="Rrp5"/>
</dbReference>
<dbReference type="InterPro" id="IPR003107">
    <property type="entry name" value="HAT"/>
</dbReference>
<keyword evidence="7" id="KW-1185">Reference proteome</keyword>